<dbReference type="Proteomes" id="UP000017836">
    <property type="component" value="Unassembled WGS sequence"/>
</dbReference>
<protein>
    <submittedName>
        <fullName evidence="1">Uncharacterized protein</fullName>
    </submittedName>
</protein>
<gene>
    <name evidence="1" type="ORF">AMTR_s00097p00151190</name>
</gene>
<dbReference type="AlphaFoldDB" id="W1P486"/>
<reference evidence="2" key="1">
    <citation type="journal article" date="2013" name="Science">
        <title>The Amborella genome and the evolution of flowering plants.</title>
        <authorList>
            <consortium name="Amborella Genome Project"/>
        </authorList>
    </citation>
    <scope>NUCLEOTIDE SEQUENCE [LARGE SCALE GENOMIC DNA]</scope>
</reference>
<dbReference type="EMBL" id="KI394743">
    <property type="protein sequence ID" value="ERN01765.1"/>
    <property type="molecule type" value="Genomic_DNA"/>
</dbReference>
<keyword evidence="2" id="KW-1185">Reference proteome</keyword>
<sequence>MQYSVTSLHDDASDKVVPHGSQKYFPTFLVHGGSIDMPIPLSGKVEPNVAISPVIQLGTSSIGKVSLTLTLSLSSSFSSKVSVQYNNPSREFSPFFWFAAALSIAGHKHCSVMSLVLLVIAKMYPFFHRCASRKAKMSRIIANQGFDPLLIVPVALVVINEEQDQNINQNQESFRRRLFRIWQWLNWKSRVPLMSSAMKRDHYCLAFRPLLLRRILRPLLQLRFLSLTL</sequence>
<evidence type="ECO:0000313" key="2">
    <source>
        <dbReference type="Proteomes" id="UP000017836"/>
    </source>
</evidence>
<dbReference type="Gramene" id="ERN01765">
    <property type="protein sequence ID" value="ERN01765"/>
    <property type="gene ID" value="AMTR_s00097p00151190"/>
</dbReference>
<organism evidence="1 2">
    <name type="scientific">Amborella trichopoda</name>
    <dbReference type="NCBI Taxonomy" id="13333"/>
    <lineage>
        <taxon>Eukaryota</taxon>
        <taxon>Viridiplantae</taxon>
        <taxon>Streptophyta</taxon>
        <taxon>Embryophyta</taxon>
        <taxon>Tracheophyta</taxon>
        <taxon>Spermatophyta</taxon>
        <taxon>Magnoliopsida</taxon>
        <taxon>Amborellales</taxon>
        <taxon>Amborellaceae</taxon>
        <taxon>Amborella</taxon>
    </lineage>
</organism>
<dbReference type="HOGENOM" id="CLU_1211220_0_0_1"/>
<evidence type="ECO:0000313" key="1">
    <source>
        <dbReference type="EMBL" id="ERN01765.1"/>
    </source>
</evidence>
<accession>W1P486</accession>
<name>W1P486_AMBTC</name>
<proteinExistence type="predicted"/>